<proteinExistence type="predicted"/>
<dbReference type="Gene3D" id="3.90.1100.10">
    <property type="match status" value="1"/>
</dbReference>
<dbReference type="AlphaFoldDB" id="D8T0C1"/>
<dbReference type="GO" id="GO:0003899">
    <property type="term" value="F:DNA-directed RNA polymerase activity"/>
    <property type="evidence" value="ECO:0007669"/>
    <property type="project" value="UniProtKB-EC"/>
</dbReference>
<accession>D8T0C1</accession>
<keyword evidence="7" id="KW-0694">RNA-binding</keyword>
<dbReference type="SMART" id="SM00322">
    <property type="entry name" value="KH"/>
    <property type="match status" value="3"/>
</dbReference>
<organism evidence="11">
    <name type="scientific">Selaginella moellendorffii</name>
    <name type="common">Spikemoss</name>
    <dbReference type="NCBI Taxonomy" id="88036"/>
    <lineage>
        <taxon>Eukaryota</taxon>
        <taxon>Viridiplantae</taxon>
        <taxon>Streptophyta</taxon>
        <taxon>Embryophyta</taxon>
        <taxon>Tracheophyta</taxon>
        <taxon>Lycopodiopsida</taxon>
        <taxon>Selaginellales</taxon>
        <taxon>Selaginellaceae</taxon>
        <taxon>Selaginella</taxon>
    </lineage>
</organism>
<dbReference type="SUPFAM" id="SSF64484">
    <property type="entry name" value="beta and beta-prime subunits of DNA dependent RNA-polymerase"/>
    <property type="match status" value="1"/>
</dbReference>
<keyword evidence="4" id="KW-0548">Nucleotidyltransferase</keyword>
<evidence type="ECO:0000256" key="1">
    <source>
        <dbReference type="ARBA" id="ARBA00012418"/>
    </source>
</evidence>
<sequence>MEWLSPPQPEDMVLYQYGGSATSLATWIESSVRRAELALRPKWFAMAEARRVTSRDSCRASSVPKFGGWKFPQRAIDPWSKPGIEMQLESVDGIGLLSPRFVPYRPVGVPDLVRDRSLLPKCYRFYKGGYQETKKPTLFDVVEDEGNHVVLPLRIKGCQWNGERWCATSFSASEARGSNGSNILQSELSKSEQRLKRSRVFQQEPHRVGDYFLRETWTPPKHEKTKKKTPVPPLAVSLIPMFNESEEEAKNSALINEYRMEARRVAYEKSKGEDAQPKPGVEPTVTGMPPKALEDYSLQQLGSILGKEMKFSALQHKFNKQLYEFCDSSDTLRPFTFRRKYAALKALHDKEAAKDINPAASMDQAEVFLKGMDQHPWYKELAKLIFSGDKCGSRGEWLILNILRLAVEGGGRFSRKDFVPLLYFLDNEGVNLSEPGTVKALGLIRMALKVPNEALEEFVESCDVVPEWLLSLYHPSWEGKHRSDPAALASISSNPWQILAAAAVAPAFLEWKIGKVIGKKGSQIKKLRDETGAHIKIADPMNTTEDRAVLISSKNEGVSDRSCAELALLEVVTILLKDGDGATPSAAIGPQHQGSPNLTRLLIAGSQAGSLIGKAGANIKNIRGSSSASVRVLPSDQLPLCSAACETDRLVQISGEVAAVQMAIELVAANLRDNPPKETVPTNPEAKTAYFLGIDGNTGQQVLLPHSSVAAVYGHSPSSMALYGLQPHPLAGPAYAGGVLAQAPPLYANPAARLPPMLPKVSAEMSVPSSVMGGLIGKGGFHISHMRSVSGATIKVNGSKESSVERTILFEGTQEQKSSDRASHHGRGCACGHLIYSFDDFWEALPSLLQRFRWRNCVHQAPECVAPAARGEISLQSYSARLFAGIHVRLSNEKVDESFRNDGVFVGEIPCMIGSKLSNAHADGKIDCPLDPGAYVIVEGAEKVVMPQDLNFGRDAPISRKGCWKSYVVYPNEGLSFRNTFTRVLLKEDKGIINLELSIMGADPVWIVVTLRALGLATNKSVLDVQRAESRELI</sequence>
<dbReference type="Pfam" id="PF04563">
    <property type="entry name" value="RNA_pol_Rpb2_1"/>
    <property type="match status" value="1"/>
</dbReference>
<dbReference type="GO" id="GO:0003729">
    <property type="term" value="F:mRNA binding"/>
    <property type="evidence" value="ECO:0000318"/>
    <property type="project" value="GO_Central"/>
</dbReference>
<dbReference type="HOGENOM" id="CLU_293793_0_0_1"/>
<evidence type="ECO:0000256" key="2">
    <source>
        <dbReference type="ARBA" id="ARBA00022478"/>
    </source>
</evidence>
<evidence type="ECO:0000256" key="7">
    <source>
        <dbReference type="PROSITE-ProRule" id="PRU00117"/>
    </source>
</evidence>
<dbReference type="GO" id="GO:0010468">
    <property type="term" value="P:regulation of gene expression"/>
    <property type="evidence" value="ECO:0000318"/>
    <property type="project" value="GO_Central"/>
</dbReference>
<dbReference type="InterPro" id="IPR007644">
    <property type="entry name" value="RNA_pol_bsu_protrusion"/>
</dbReference>
<dbReference type="GO" id="GO:0000428">
    <property type="term" value="C:DNA-directed RNA polymerase complex"/>
    <property type="evidence" value="ECO:0007669"/>
    <property type="project" value="UniProtKB-KW"/>
</dbReference>
<dbReference type="KEGG" id="smo:SELMODRAFT_447544"/>
<dbReference type="eggNOG" id="KOG2190">
    <property type="taxonomic scope" value="Eukaryota"/>
</dbReference>
<name>D8T0C1_SELML</name>
<evidence type="ECO:0000259" key="9">
    <source>
        <dbReference type="SMART" id="SM00322"/>
    </source>
</evidence>
<feature type="region of interest" description="Disordered" evidence="8">
    <location>
        <begin position="268"/>
        <end position="290"/>
    </location>
</feature>
<dbReference type="Pfam" id="PF00013">
    <property type="entry name" value="KH_1"/>
    <property type="match status" value="3"/>
</dbReference>
<feature type="domain" description="K Homology" evidence="9">
    <location>
        <begin position="595"/>
        <end position="672"/>
    </location>
</feature>
<dbReference type="Proteomes" id="UP000001514">
    <property type="component" value="Unassembled WGS sequence"/>
</dbReference>
<dbReference type="PANTHER" id="PTHR10288">
    <property type="entry name" value="KH DOMAIN CONTAINING RNA BINDING PROTEIN"/>
    <property type="match status" value="1"/>
</dbReference>
<feature type="domain" description="K Homology" evidence="9">
    <location>
        <begin position="759"/>
        <end position="840"/>
    </location>
</feature>
<dbReference type="Gramene" id="EFJ09819">
    <property type="protein sequence ID" value="EFJ09819"/>
    <property type="gene ID" value="SELMODRAFT_447544"/>
</dbReference>
<dbReference type="EMBL" id="GL377658">
    <property type="protein sequence ID" value="EFJ09819.1"/>
    <property type="molecule type" value="Genomic_DNA"/>
</dbReference>
<evidence type="ECO:0000256" key="6">
    <source>
        <dbReference type="ARBA" id="ARBA00023163"/>
    </source>
</evidence>
<evidence type="ECO:0000256" key="8">
    <source>
        <dbReference type="SAM" id="MobiDB-lite"/>
    </source>
</evidence>
<dbReference type="Gene3D" id="3.30.1370.10">
    <property type="entry name" value="K Homology domain, type 1"/>
    <property type="match status" value="3"/>
</dbReference>
<dbReference type="GO" id="GO:0005737">
    <property type="term" value="C:cytoplasm"/>
    <property type="evidence" value="ECO:0000318"/>
    <property type="project" value="GO_Central"/>
</dbReference>
<dbReference type="GO" id="GO:0003677">
    <property type="term" value="F:DNA binding"/>
    <property type="evidence" value="ECO:0007669"/>
    <property type="project" value="InterPro"/>
</dbReference>
<dbReference type="GO" id="GO:0006351">
    <property type="term" value="P:DNA-templated transcription"/>
    <property type="evidence" value="ECO:0007669"/>
    <property type="project" value="InterPro"/>
</dbReference>
<keyword evidence="11" id="KW-1185">Reference proteome</keyword>
<evidence type="ECO:0000256" key="3">
    <source>
        <dbReference type="ARBA" id="ARBA00022679"/>
    </source>
</evidence>
<dbReference type="CDD" id="cd22460">
    <property type="entry name" value="KH-I_PEPPER_rpt2_like"/>
    <property type="match status" value="1"/>
</dbReference>
<evidence type="ECO:0000256" key="5">
    <source>
        <dbReference type="ARBA" id="ARBA00022737"/>
    </source>
</evidence>
<protein>
    <recommendedName>
        <fullName evidence="1">DNA-directed RNA polymerase</fullName>
        <ecNumber evidence="1">2.7.7.6</ecNumber>
    </recommendedName>
</protein>
<evidence type="ECO:0000313" key="11">
    <source>
        <dbReference type="Proteomes" id="UP000001514"/>
    </source>
</evidence>
<feature type="domain" description="K Homology" evidence="9">
    <location>
        <begin position="492"/>
        <end position="576"/>
    </location>
</feature>
<keyword evidence="3" id="KW-0808">Transferase</keyword>
<dbReference type="STRING" id="88036.D8T0C1"/>
<dbReference type="InterPro" id="IPR036612">
    <property type="entry name" value="KH_dom_type_1_sf"/>
</dbReference>
<gene>
    <name evidence="10" type="ORF">SELMODRAFT_447544</name>
</gene>
<dbReference type="InterPro" id="IPR004088">
    <property type="entry name" value="KH_dom_type_1"/>
</dbReference>
<evidence type="ECO:0000313" key="10">
    <source>
        <dbReference type="EMBL" id="EFJ09819.1"/>
    </source>
</evidence>
<keyword evidence="2" id="KW-0240">DNA-directed RNA polymerase</keyword>
<dbReference type="PROSITE" id="PS50084">
    <property type="entry name" value="KH_TYPE_1"/>
    <property type="match status" value="3"/>
</dbReference>
<evidence type="ECO:0000256" key="4">
    <source>
        <dbReference type="ARBA" id="ARBA00022695"/>
    </source>
</evidence>
<keyword evidence="5" id="KW-0677">Repeat</keyword>
<dbReference type="EC" id="2.7.7.6" evidence="1"/>
<reference evidence="10 11" key="1">
    <citation type="journal article" date="2011" name="Science">
        <title>The Selaginella genome identifies genetic changes associated with the evolution of vascular plants.</title>
        <authorList>
            <person name="Banks J.A."/>
            <person name="Nishiyama T."/>
            <person name="Hasebe M."/>
            <person name="Bowman J.L."/>
            <person name="Gribskov M."/>
            <person name="dePamphilis C."/>
            <person name="Albert V.A."/>
            <person name="Aono N."/>
            <person name="Aoyama T."/>
            <person name="Ambrose B.A."/>
            <person name="Ashton N.W."/>
            <person name="Axtell M.J."/>
            <person name="Barker E."/>
            <person name="Barker M.S."/>
            <person name="Bennetzen J.L."/>
            <person name="Bonawitz N.D."/>
            <person name="Chapple C."/>
            <person name="Cheng C."/>
            <person name="Correa L.G."/>
            <person name="Dacre M."/>
            <person name="DeBarry J."/>
            <person name="Dreyer I."/>
            <person name="Elias M."/>
            <person name="Engstrom E.M."/>
            <person name="Estelle M."/>
            <person name="Feng L."/>
            <person name="Finet C."/>
            <person name="Floyd S.K."/>
            <person name="Frommer W.B."/>
            <person name="Fujita T."/>
            <person name="Gramzow L."/>
            <person name="Gutensohn M."/>
            <person name="Harholt J."/>
            <person name="Hattori M."/>
            <person name="Heyl A."/>
            <person name="Hirai T."/>
            <person name="Hiwatashi Y."/>
            <person name="Ishikawa M."/>
            <person name="Iwata M."/>
            <person name="Karol K.G."/>
            <person name="Koehler B."/>
            <person name="Kolukisaoglu U."/>
            <person name="Kubo M."/>
            <person name="Kurata T."/>
            <person name="Lalonde S."/>
            <person name="Li K."/>
            <person name="Li Y."/>
            <person name="Litt A."/>
            <person name="Lyons E."/>
            <person name="Manning G."/>
            <person name="Maruyama T."/>
            <person name="Michael T.P."/>
            <person name="Mikami K."/>
            <person name="Miyazaki S."/>
            <person name="Morinaga S."/>
            <person name="Murata T."/>
            <person name="Mueller-Roeber B."/>
            <person name="Nelson D.R."/>
            <person name="Obara M."/>
            <person name="Oguri Y."/>
            <person name="Olmstead R.G."/>
            <person name="Onodera N."/>
            <person name="Petersen B.L."/>
            <person name="Pils B."/>
            <person name="Prigge M."/>
            <person name="Rensing S.A."/>
            <person name="Riano-Pachon D.M."/>
            <person name="Roberts A.W."/>
            <person name="Sato Y."/>
            <person name="Scheller H.V."/>
            <person name="Schulz B."/>
            <person name="Schulz C."/>
            <person name="Shakirov E.V."/>
            <person name="Shibagaki N."/>
            <person name="Shinohara N."/>
            <person name="Shippen D.E."/>
            <person name="Soerensen I."/>
            <person name="Sotooka R."/>
            <person name="Sugimoto N."/>
            <person name="Sugita M."/>
            <person name="Sumikawa N."/>
            <person name="Tanurdzic M."/>
            <person name="Theissen G."/>
            <person name="Ulvskov P."/>
            <person name="Wakazuki S."/>
            <person name="Weng J.K."/>
            <person name="Willats W.W."/>
            <person name="Wipf D."/>
            <person name="Wolf P.G."/>
            <person name="Yang L."/>
            <person name="Zimmer A.D."/>
            <person name="Zhu Q."/>
            <person name="Mitros T."/>
            <person name="Hellsten U."/>
            <person name="Loque D."/>
            <person name="Otillar R."/>
            <person name="Salamov A."/>
            <person name="Schmutz J."/>
            <person name="Shapiro H."/>
            <person name="Lindquist E."/>
            <person name="Lucas S."/>
            <person name="Rokhsar D."/>
            <person name="Grigoriev I.V."/>
        </authorList>
    </citation>
    <scope>NUCLEOTIDE SEQUENCE [LARGE SCALE GENOMIC DNA]</scope>
</reference>
<dbReference type="InterPro" id="IPR004087">
    <property type="entry name" value="KH_dom"/>
</dbReference>
<keyword evidence="6" id="KW-0804">Transcription</keyword>
<dbReference type="InParanoid" id="D8T0C1"/>
<dbReference type="SUPFAM" id="SSF54791">
    <property type="entry name" value="Eukaryotic type KH-domain (KH-domain type I)"/>
    <property type="match status" value="3"/>
</dbReference>